<reference evidence="3 4" key="1">
    <citation type="submission" date="2019-06" db="EMBL/GenBank/DDBJ databases">
        <title>Genomic Encyclopedia of Type Strains, Phase IV (KMG-V): Genome sequencing to study the core and pangenomes of soil and plant-associated prokaryotes.</title>
        <authorList>
            <person name="Whitman W."/>
        </authorList>
    </citation>
    <scope>NUCLEOTIDE SEQUENCE [LARGE SCALE GENOMIC DNA]</scope>
    <source>
        <strain evidence="3 4">BR 11880</strain>
    </source>
</reference>
<accession>A0A560EWL4</accession>
<organism evidence="3 4">
    <name type="scientific">Nitrospirillum amazonense</name>
    <dbReference type="NCBI Taxonomy" id="28077"/>
    <lineage>
        <taxon>Bacteria</taxon>
        <taxon>Pseudomonadati</taxon>
        <taxon>Pseudomonadota</taxon>
        <taxon>Alphaproteobacteria</taxon>
        <taxon>Rhodospirillales</taxon>
        <taxon>Azospirillaceae</taxon>
        <taxon>Nitrospirillum</taxon>
    </lineage>
</organism>
<feature type="region of interest" description="Disordered" evidence="1">
    <location>
        <begin position="49"/>
        <end position="75"/>
    </location>
</feature>
<dbReference type="AlphaFoldDB" id="A0A560EWL4"/>
<feature type="signal peptide" evidence="2">
    <location>
        <begin position="1"/>
        <end position="28"/>
    </location>
</feature>
<comment type="caution">
    <text evidence="3">The sequence shown here is derived from an EMBL/GenBank/DDBJ whole genome shotgun (WGS) entry which is preliminary data.</text>
</comment>
<name>A0A560EWL4_9PROT</name>
<evidence type="ECO:0000313" key="4">
    <source>
        <dbReference type="Proteomes" id="UP000319859"/>
    </source>
</evidence>
<protein>
    <submittedName>
        <fullName evidence="3">Uncharacterized protein</fullName>
    </submittedName>
</protein>
<dbReference type="RefSeq" id="WP_145752914.1">
    <property type="nucleotide sequence ID" value="NZ_VITN01000020.1"/>
</dbReference>
<dbReference type="OrthoDB" id="7363771at2"/>
<feature type="region of interest" description="Disordered" evidence="1">
    <location>
        <begin position="89"/>
        <end position="117"/>
    </location>
</feature>
<evidence type="ECO:0000256" key="2">
    <source>
        <dbReference type="SAM" id="SignalP"/>
    </source>
</evidence>
<gene>
    <name evidence="3" type="ORF">FBZ89_12084</name>
</gene>
<sequence>MSASVQRVLRAPIGALILIGIMSSPALAARPDDPAKAFIASLAGERDAGVPHDPVHLEAQPGPTAQPAPEAQLGEDPARRFITGLAGMHDRPSSIAAPEVGMPPDRDFINRLAGRTP</sequence>
<dbReference type="Proteomes" id="UP000319859">
    <property type="component" value="Unassembled WGS sequence"/>
</dbReference>
<evidence type="ECO:0000256" key="1">
    <source>
        <dbReference type="SAM" id="MobiDB-lite"/>
    </source>
</evidence>
<dbReference type="EMBL" id="VITN01000020">
    <property type="protein sequence ID" value="TWB13744.1"/>
    <property type="molecule type" value="Genomic_DNA"/>
</dbReference>
<evidence type="ECO:0000313" key="3">
    <source>
        <dbReference type="EMBL" id="TWB13744.1"/>
    </source>
</evidence>
<keyword evidence="2" id="KW-0732">Signal</keyword>
<proteinExistence type="predicted"/>
<feature type="chain" id="PRO_5021898977" evidence="2">
    <location>
        <begin position="29"/>
        <end position="117"/>
    </location>
</feature>